<evidence type="ECO:0000313" key="5">
    <source>
        <dbReference type="Proteomes" id="UP000482960"/>
    </source>
</evidence>
<evidence type="ECO:0000313" key="4">
    <source>
        <dbReference type="EMBL" id="GFJ90016.1"/>
    </source>
</evidence>
<evidence type="ECO:0000256" key="1">
    <source>
        <dbReference type="ARBA" id="ARBA00022676"/>
    </source>
</evidence>
<dbReference type="GO" id="GO:0016757">
    <property type="term" value="F:glycosyltransferase activity"/>
    <property type="evidence" value="ECO:0007669"/>
    <property type="project" value="UniProtKB-KW"/>
</dbReference>
<comment type="caution">
    <text evidence="4">The sequence shown here is derived from an EMBL/GenBank/DDBJ whole genome shotgun (WGS) entry which is preliminary data.</text>
</comment>
<proteinExistence type="predicted"/>
<evidence type="ECO:0000256" key="2">
    <source>
        <dbReference type="ARBA" id="ARBA00022679"/>
    </source>
</evidence>
<dbReference type="Proteomes" id="UP000482960">
    <property type="component" value="Unassembled WGS sequence"/>
</dbReference>
<dbReference type="PANTHER" id="PTHR12526">
    <property type="entry name" value="GLYCOSYLTRANSFERASE"/>
    <property type="match status" value="1"/>
</dbReference>
<organism evidence="4 5">
    <name type="scientific">Phytohabitans rumicis</name>
    <dbReference type="NCBI Taxonomy" id="1076125"/>
    <lineage>
        <taxon>Bacteria</taxon>
        <taxon>Bacillati</taxon>
        <taxon>Actinomycetota</taxon>
        <taxon>Actinomycetes</taxon>
        <taxon>Micromonosporales</taxon>
        <taxon>Micromonosporaceae</taxon>
    </lineage>
</organism>
<dbReference type="SUPFAM" id="SSF53756">
    <property type="entry name" value="UDP-Glycosyltransferase/glycogen phosphorylase"/>
    <property type="match status" value="1"/>
</dbReference>
<keyword evidence="2" id="KW-0808">Transferase</keyword>
<dbReference type="EMBL" id="BLPG01000001">
    <property type="protein sequence ID" value="GFJ90016.1"/>
    <property type="molecule type" value="Genomic_DNA"/>
</dbReference>
<dbReference type="InterPro" id="IPR028098">
    <property type="entry name" value="Glyco_trans_4-like_N"/>
</dbReference>
<accession>A0A6V8L7C2</accession>
<evidence type="ECO:0000259" key="3">
    <source>
        <dbReference type="Pfam" id="PF13579"/>
    </source>
</evidence>
<protein>
    <recommendedName>
        <fullName evidence="3">Glycosyltransferase subfamily 4-like N-terminal domain-containing protein</fullName>
    </recommendedName>
</protein>
<dbReference type="Gene3D" id="3.40.50.2000">
    <property type="entry name" value="Glycogen Phosphorylase B"/>
    <property type="match status" value="2"/>
</dbReference>
<keyword evidence="5" id="KW-1185">Reference proteome</keyword>
<dbReference type="PANTHER" id="PTHR12526:SF510">
    <property type="entry name" value="D-INOSITOL 3-PHOSPHATE GLYCOSYLTRANSFERASE"/>
    <property type="match status" value="1"/>
</dbReference>
<dbReference type="AlphaFoldDB" id="A0A6V8L7C2"/>
<keyword evidence="1" id="KW-0328">Glycosyltransferase</keyword>
<sequence>MTVPASNDSSRPHLVYLAIGFPPAAKSCAYRLRETANQFARIGWDVTVVTIAPSSWERDSGLDYSLLEQVDDGVKIVELPLARADLETDIRLFDRDRALDPAKWLRKLRKHEQDVFPEPAFGAWKGALEKAVLEVHRQRPADLLVATCVPYVTLAAAWKLWQEHKVPYAVDFRDGWSVDVVHGGEAFAADSESGVWERRVLEDAISLWVVNDPIAGFYRNRYPHLADRIHVVRNGYDKDSVSSEPRRADPDAGLTFGYIGTVNFPAQQLETVLDAWRAARESDPLIAKSRFEVYGHIGAGPGREANRLMELIRGAAGDGVSFGGPLKKAEVAKAYAHWDALVLILVGGQYVTSGKVYEYMATGLPIVSVHEIDHDATHVLTGHPLWTGARGLDEAQLADAFQSAGRMAVQASDEERAAVRAHAAPFTREDLMTKAVHRLAEQALASRLISVNGPAA</sequence>
<reference evidence="4 5" key="2">
    <citation type="submission" date="2020-03" db="EMBL/GenBank/DDBJ databases">
        <authorList>
            <person name="Ichikawa N."/>
            <person name="Kimura A."/>
            <person name="Kitahashi Y."/>
            <person name="Uohara A."/>
        </authorList>
    </citation>
    <scope>NUCLEOTIDE SEQUENCE [LARGE SCALE GENOMIC DNA]</scope>
    <source>
        <strain evidence="4 5">NBRC 108638</strain>
    </source>
</reference>
<reference evidence="4 5" key="1">
    <citation type="submission" date="2020-03" db="EMBL/GenBank/DDBJ databases">
        <title>Whole genome shotgun sequence of Phytohabitans rumicis NBRC 108638.</title>
        <authorList>
            <person name="Komaki H."/>
            <person name="Tamura T."/>
        </authorList>
    </citation>
    <scope>NUCLEOTIDE SEQUENCE [LARGE SCALE GENOMIC DNA]</scope>
    <source>
        <strain evidence="4 5">NBRC 108638</strain>
    </source>
</reference>
<gene>
    <name evidence="4" type="ORF">Prum_036580</name>
</gene>
<dbReference type="Pfam" id="PF13692">
    <property type="entry name" value="Glyco_trans_1_4"/>
    <property type="match status" value="1"/>
</dbReference>
<name>A0A6V8L7C2_9ACTN</name>
<feature type="domain" description="Glycosyltransferase subfamily 4-like N-terminal" evidence="3">
    <location>
        <begin position="30"/>
        <end position="235"/>
    </location>
</feature>
<dbReference type="Pfam" id="PF13579">
    <property type="entry name" value="Glyco_trans_4_4"/>
    <property type="match status" value="1"/>
</dbReference>